<dbReference type="Gene3D" id="1.10.132.90">
    <property type="match status" value="1"/>
</dbReference>
<dbReference type="AlphaFoldDB" id="A0A1I4PPJ8"/>
<feature type="region of interest" description="Disordered" evidence="1">
    <location>
        <begin position="1"/>
        <end position="37"/>
    </location>
</feature>
<name>A0A1I4PPJ8_ECTMO</name>
<dbReference type="Proteomes" id="UP000199556">
    <property type="component" value="Unassembled WGS sequence"/>
</dbReference>
<evidence type="ECO:0000256" key="1">
    <source>
        <dbReference type="SAM" id="MobiDB-lite"/>
    </source>
</evidence>
<feature type="domain" description="DUF5610" evidence="2">
    <location>
        <begin position="41"/>
        <end position="150"/>
    </location>
</feature>
<evidence type="ECO:0000313" key="4">
    <source>
        <dbReference type="Proteomes" id="UP000199556"/>
    </source>
</evidence>
<evidence type="ECO:0000259" key="2">
    <source>
        <dbReference type="Pfam" id="PF18433"/>
    </source>
</evidence>
<proteinExistence type="predicted"/>
<protein>
    <recommendedName>
        <fullName evidence="2">DUF5610 domain-containing protein</fullName>
    </recommendedName>
</protein>
<keyword evidence="4" id="KW-1185">Reference proteome</keyword>
<evidence type="ECO:0000313" key="3">
    <source>
        <dbReference type="EMBL" id="SFM29762.1"/>
    </source>
</evidence>
<gene>
    <name evidence="3" type="ORF">SAMN05421721_102130</name>
</gene>
<reference evidence="3 4" key="1">
    <citation type="submission" date="2016-10" db="EMBL/GenBank/DDBJ databases">
        <authorList>
            <person name="de Groot N.N."/>
        </authorList>
    </citation>
    <scope>NUCLEOTIDE SEQUENCE [LARGE SCALE GENOMIC DNA]</scope>
    <source>
        <strain evidence="3 4">DSM 4180</strain>
    </source>
</reference>
<organism evidence="3 4">
    <name type="scientific">Ectothiorhodospira mobilis</name>
    <dbReference type="NCBI Taxonomy" id="195064"/>
    <lineage>
        <taxon>Bacteria</taxon>
        <taxon>Pseudomonadati</taxon>
        <taxon>Pseudomonadota</taxon>
        <taxon>Gammaproteobacteria</taxon>
        <taxon>Chromatiales</taxon>
        <taxon>Ectothiorhodospiraceae</taxon>
        <taxon>Ectothiorhodospira</taxon>
    </lineage>
</organism>
<accession>A0A1I4PPJ8</accession>
<dbReference type="Pfam" id="PF18433">
    <property type="entry name" value="DUF5610"/>
    <property type="match status" value="1"/>
</dbReference>
<dbReference type="InterPro" id="IPR041651">
    <property type="entry name" value="DUF5610"/>
</dbReference>
<feature type="compositionally biased region" description="Low complexity" evidence="1">
    <location>
        <begin position="1"/>
        <end position="20"/>
    </location>
</feature>
<dbReference type="STRING" id="195064.SAMN05421721_102130"/>
<sequence length="376" mass="41267">MALSLLPSSLLHTPTPLPDLRGGPKGPVPSPGNAAKNGLPLVQNRILNQLAAEIPQMDAAGLKRLNPDDFTPEKVSQRIAGFVETGLASARSRGASEADIQSLREAALRGVEKGFADAREILAGLDLLNGRIAEDVDRTERLTLQALDALPGMPEPPATTTTLQMAERYQQARSLDLALTTRDGDQVRIRFRQQEGSQVQAGAMAQGEASAAWLEVSRHQETGYRFSVEGELDEGERQAIQALVQDVTALAGEFFNGDIQAAFARVDDLRFDGGELAEMRLDMTRTEQYSLASRYEQTRQLETPQAPGQRLGQYLETLAERFDRPELQFLEQARASAGRLLQALSEQDARFREASMERQMDLQGRMERLLQALSGG</sequence>
<dbReference type="EMBL" id="FOUO01000002">
    <property type="protein sequence ID" value="SFM29762.1"/>
    <property type="molecule type" value="Genomic_DNA"/>
</dbReference>